<dbReference type="EMBL" id="CM023472">
    <property type="protein sequence ID" value="KAH7960957.1"/>
    <property type="molecule type" value="Genomic_DNA"/>
</dbReference>
<organism evidence="1 2">
    <name type="scientific">Dermacentor silvarum</name>
    <name type="common">Tick</name>
    <dbReference type="NCBI Taxonomy" id="543639"/>
    <lineage>
        <taxon>Eukaryota</taxon>
        <taxon>Metazoa</taxon>
        <taxon>Ecdysozoa</taxon>
        <taxon>Arthropoda</taxon>
        <taxon>Chelicerata</taxon>
        <taxon>Arachnida</taxon>
        <taxon>Acari</taxon>
        <taxon>Parasitiformes</taxon>
        <taxon>Ixodida</taxon>
        <taxon>Ixodoidea</taxon>
        <taxon>Ixodidae</taxon>
        <taxon>Rhipicephalinae</taxon>
        <taxon>Dermacentor</taxon>
    </lineage>
</organism>
<keyword evidence="2" id="KW-1185">Reference proteome</keyword>
<accession>A0ACB8D8N8</accession>
<evidence type="ECO:0000313" key="1">
    <source>
        <dbReference type="EMBL" id="KAH7960957.1"/>
    </source>
</evidence>
<gene>
    <name evidence="1" type="ORF">HPB49_025292</name>
</gene>
<sequence>MSVTCDYAGGRGILMKREERPHHLDSVYTGTMAASLLNPAVLQDLALSWLREDQPSLDVGLYVVGDADCTAYLWCKSPGVLAGVPFANAVLSQLDCDVKWLRNEGEWLHPVAKVAEVTGQARRVLLAERVVLNCLARASGVASAARRMREVLNGMHWDGVLAGTRKTTPGFRLVENLTIIWPSMTNPLVWSLRCFCAFLCVFTCVHGSLMSQAVRIAKKMGGFTRKVEVECRSVEEAQQAARAGGDIIMLDNFEAKDLSQAAQKLKTEFPGVLIEASGGITPENVTQYAVPGIDIISSSLLIQGYPTVDFSLKLQPPKKPEC</sequence>
<evidence type="ECO:0000313" key="2">
    <source>
        <dbReference type="Proteomes" id="UP000821865"/>
    </source>
</evidence>
<name>A0ACB8D8N8_DERSI</name>
<protein>
    <submittedName>
        <fullName evidence="1">Uncharacterized protein</fullName>
    </submittedName>
</protein>
<reference evidence="1" key="1">
    <citation type="submission" date="2020-05" db="EMBL/GenBank/DDBJ databases">
        <title>Large-scale comparative analyses of tick genomes elucidate their genetic diversity and vector capacities.</title>
        <authorList>
            <person name="Jia N."/>
            <person name="Wang J."/>
            <person name="Shi W."/>
            <person name="Du L."/>
            <person name="Sun Y."/>
            <person name="Zhan W."/>
            <person name="Jiang J."/>
            <person name="Wang Q."/>
            <person name="Zhang B."/>
            <person name="Ji P."/>
            <person name="Sakyi L.B."/>
            <person name="Cui X."/>
            <person name="Yuan T."/>
            <person name="Jiang B."/>
            <person name="Yang W."/>
            <person name="Lam T.T.-Y."/>
            <person name="Chang Q."/>
            <person name="Ding S."/>
            <person name="Wang X."/>
            <person name="Zhu J."/>
            <person name="Ruan X."/>
            <person name="Zhao L."/>
            <person name="Wei J."/>
            <person name="Que T."/>
            <person name="Du C."/>
            <person name="Cheng J."/>
            <person name="Dai P."/>
            <person name="Han X."/>
            <person name="Huang E."/>
            <person name="Gao Y."/>
            <person name="Liu J."/>
            <person name="Shao H."/>
            <person name="Ye R."/>
            <person name="Li L."/>
            <person name="Wei W."/>
            <person name="Wang X."/>
            <person name="Wang C."/>
            <person name="Yang T."/>
            <person name="Huo Q."/>
            <person name="Li W."/>
            <person name="Guo W."/>
            <person name="Chen H."/>
            <person name="Zhou L."/>
            <person name="Ni X."/>
            <person name="Tian J."/>
            <person name="Zhou Y."/>
            <person name="Sheng Y."/>
            <person name="Liu T."/>
            <person name="Pan Y."/>
            <person name="Xia L."/>
            <person name="Li J."/>
            <person name="Zhao F."/>
            <person name="Cao W."/>
        </authorList>
    </citation>
    <scope>NUCLEOTIDE SEQUENCE</scope>
    <source>
        <strain evidence="1">Dsil-2018</strain>
    </source>
</reference>
<proteinExistence type="predicted"/>
<dbReference type="Proteomes" id="UP000821865">
    <property type="component" value="Chromosome 3"/>
</dbReference>
<comment type="caution">
    <text evidence="1">The sequence shown here is derived from an EMBL/GenBank/DDBJ whole genome shotgun (WGS) entry which is preliminary data.</text>
</comment>